<name>A0A915E3N9_9BILA</name>
<evidence type="ECO:0000313" key="1">
    <source>
        <dbReference type="Proteomes" id="UP000887574"/>
    </source>
</evidence>
<keyword evidence="1" id="KW-1185">Reference proteome</keyword>
<dbReference type="WBParaSite" id="jg25496">
    <property type="protein sequence ID" value="jg25496"/>
    <property type="gene ID" value="jg25496"/>
</dbReference>
<accession>A0A915E3N9</accession>
<proteinExistence type="predicted"/>
<reference evidence="2" key="1">
    <citation type="submission" date="2022-11" db="UniProtKB">
        <authorList>
            <consortium name="WormBaseParasite"/>
        </authorList>
    </citation>
    <scope>IDENTIFICATION</scope>
</reference>
<organism evidence="1 2">
    <name type="scientific">Ditylenchus dipsaci</name>
    <dbReference type="NCBI Taxonomy" id="166011"/>
    <lineage>
        <taxon>Eukaryota</taxon>
        <taxon>Metazoa</taxon>
        <taxon>Ecdysozoa</taxon>
        <taxon>Nematoda</taxon>
        <taxon>Chromadorea</taxon>
        <taxon>Rhabditida</taxon>
        <taxon>Tylenchina</taxon>
        <taxon>Tylenchomorpha</taxon>
        <taxon>Sphaerularioidea</taxon>
        <taxon>Anguinidae</taxon>
        <taxon>Anguininae</taxon>
        <taxon>Ditylenchus</taxon>
    </lineage>
</organism>
<dbReference type="AlphaFoldDB" id="A0A915E3N9"/>
<protein>
    <submittedName>
        <fullName evidence="2">Uncharacterized protein</fullName>
    </submittedName>
</protein>
<sequence>MQLAIDRKLPDITYAQVDMLAHVSGNNLAVLDKLLHIANGNTQTIPSLLHRLKFRPIRELSCTSQYHYPSMDIPMHLCFQMVDERINVAFENWTVFQPSQWMSLDIVSLSWPIDLCGFETDAEVEGMVIQDLRQLVYNSLLDQSAKTSRILNQMKGCVLQNTPSGPFIPFAQQASRIHQVSENPQQYYAQNQENLRKIEKNVGVMLQKQKQNIQNDMSKCDQTAGYGNALRSLDLPFIDC</sequence>
<evidence type="ECO:0000313" key="2">
    <source>
        <dbReference type="WBParaSite" id="jg25496"/>
    </source>
</evidence>
<dbReference type="Proteomes" id="UP000887574">
    <property type="component" value="Unplaced"/>
</dbReference>